<dbReference type="InterPro" id="IPR043128">
    <property type="entry name" value="Rev_trsase/Diguanyl_cyclase"/>
</dbReference>
<dbReference type="OrthoDB" id="468044at2"/>
<proteinExistence type="predicted"/>
<dbReference type="EMBL" id="CP042326">
    <property type="protein sequence ID" value="QDZ38717.1"/>
    <property type="molecule type" value="Genomic_DNA"/>
</dbReference>
<evidence type="ECO:0000313" key="3">
    <source>
        <dbReference type="Proteomes" id="UP000318453"/>
    </source>
</evidence>
<keyword evidence="2" id="KW-0808">Transferase</keyword>
<dbReference type="InterPro" id="IPR002711">
    <property type="entry name" value="HNH"/>
</dbReference>
<dbReference type="GO" id="GO:0008270">
    <property type="term" value="F:zinc ion binding"/>
    <property type="evidence" value="ECO:0007669"/>
    <property type="project" value="InterPro"/>
</dbReference>
<protein>
    <submittedName>
        <fullName evidence="2">Group II intron reverse transcriptase/maturase</fullName>
        <ecNumber evidence="2">2.7.7.49</ecNumber>
    </submittedName>
</protein>
<dbReference type="SUPFAM" id="SSF56672">
    <property type="entry name" value="DNA/RNA polymerases"/>
    <property type="match status" value="1"/>
</dbReference>
<keyword evidence="2" id="KW-0548">Nucleotidyltransferase</keyword>
<dbReference type="InterPro" id="IPR043502">
    <property type="entry name" value="DNA/RNA_pol_sf"/>
</dbReference>
<dbReference type="PANTHER" id="PTHR34047">
    <property type="entry name" value="NUCLEAR INTRON MATURASE 1, MITOCHONDRIAL-RELATED"/>
    <property type="match status" value="1"/>
</dbReference>
<organism evidence="2 3">
    <name type="scientific">Euhalothece natronophila Z-M001</name>
    <dbReference type="NCBI Taxonomy" id="522448"/>
    <lineage>
        <taxon>Bacteria</taxon>
        <taxon>Bacillati</taxon>
        <taxon>Cyanobacteriota</taxon>
        <taxon>Cyanophyceae</taxon>
        <taxon>Oscillatoriophycideae</taxon>
        <taxon>Chroococcales</taxon>
        <taxon>Halothecacae</taxon>
        <taxon>Halothece cluster</taxon>
        <taxon>Euhalothece</taxon>
    </lineage>
</organism>
<dbReference type="InterPro" id="IPR003615">
    <property type="entry name" value="HNH_nuc"/>
</dbReference>
<dbReference type="InterPro" id="IPR030931">
    <property type="entry name" value="Group_II_RT_mat"/>
</dbReference>
<dbReference type="Gene3D" id="3.30.70.270">
    <property type="match status" value="1"/>
</dbReference>
<dbReference type="InterPro" id="IPR013597">
    <property type="entry name" value="Mat_intron_G2"/>
</dbReference>
<gene>
    <name evidence="2" type="primary">ltrA</name>
    <name evidence="2" type="ORF">FRE64_01420</name>
</gene>
<dbReference type="SMART" id="SM00507">
    <property type="entry name" value="HNHc"/>
    <property type="match status" value="1"/>
</dbReference>
<dbReference type="GO" id="GO:0003964">
    <property type="term" value="F:RNA-directed DNA polymerase activity"/>
    <property type="evidence" value="ECO:0007669"/>
    <property type="project" value="UniProtKB-KW"/>
</dbReference>
<dbReference type="Pfam" id="PF08388">
    <property type="entry name" value="GIIM"/>
    <property type="match status" value="1"/>
</dbReference>
<dbReference type="Proteomes" id="UP000318453">
    <property type="component" value="Chromosome"/>
</dbReference>
<keyword evidence="2" id="KW-0695">RNA-directed DNA polymerase</keyword>
<dbReference type="CDD" id="cd00085">
    <property type="entry name" value="HNHc"/>
    <property type="match status" value="1"/>
</dbReference>
<dbReference type="Pfam" id="PF01844">
    <property type="entry name" value="HNH"/>
    <property type="match status" value="1"/>
</dbReference>
<keyword evidence="3" id="KW-1185">Reference proteome</keyword>
<dbReference type="InterPro" id="IPR051083">
    <property type="entry name" value="GrpII_Intron_Splice-Mob/Def"/>
</dbReference>
<dbReference type="RefSeq" id="WP_146294328.1">
    <property type="nucleotide sequence ID" value="NZ_CP042326.1"/>
</dbReference>
<reference evidence="2 3" key="1">
    <citation type="submission" date="2019-08" db="EMBL/GenBank/DDBJ databases">
        <title>Carotenoids and Carotenoid Binding Proteins in the Halophilic Cyanobacterium Euhalothece sp. ZM00.</title>
        <authorList>
            <person name="Cho S.M."/>
            <person name="Song J.Y."/>
            <person name="Park Y.-I."/>
        </authorList>
    </citation>
    <scope>NUCLEOTIDE SEQUENCE [LARGE SCALE GENOMIC DNA]</scope>
    <source>
        <strain evidence="2 3">Z-M001</strain>
    </source>
</reference>
<dbReference type="NCBIfam" id="TIGR04416">
    <property type="entry name" value="group_II_RT_mat"/>
    <property type="match status" value="1"/>
</dbReference>
<dbReference type="InterPro" id="IPR025960">
    <property type="entry name" value="RVT_N"/>
</dbReference>
<dbReference type="CDD" id="cd01651">
    <property type="entry name" value="RT_G2_intron"/>
    <property type="match status" value="1"/>
</dbReference>
<name>A0A5B8NIE5_9CHRO</name>
<dbReference type="InterPro" id="IPR000477">
    <property type="entry name" value="RT_dom"/>
</dbReference>
<sequence>MSSITLTNGLRGQITDWGQINWRKVKKSVRNLRMRIFRARSLGQWKQLRRLQKLLLRSRANLLLSVRQITQVNQGKRTAGVDKEVLNTPDERVKLVNSWEMPKANPTRRVYIPKSNGKKRPLGIPTVRDRVAQAMVKNTLEPEWESVFEPNSYGFRCGRSCHDAIAQCFLRLKGDSSDGRTFDKWVLDADISGFFDNIAHESILKAIESVPRGDLIEGWLKAGYLEKGILNPTDTGTPQGGVISPLLANIGLHGLEDFIKSNNPKLGVIRYADDFVVTSKNKESLEQILDQIKQWMSERGLEISTEKTTIVSMEEGFDFLGFNLRHYDGKLLIKPQKEKVLAFCKKVGNTLNNMKASTQEEVIKVLNPLLRGFANYYRGVVSKETFSYISHRVWQYLWKWCCRRHPMKSKKWVANRYFGSYKGNHWTFMCKGTGRGDKEKLFVLYDISSTPIVRHVKVKGTASPDDPSLRDYWHKRSLKIGKIKWAKGSKYEQVAKMQEHKCPICGDSLYNGEEIETHHIIPVKEGGSDDLENLIHLHKACHKQVHSTKSKTKAGSKA</sequence>
<dbReference type="AlphaFoldDB" id="A0A5B8NIE5"/>
<dbReference type="Pfam" id="PF13655">
    <property type="entry name" value="RVT_N"/>
    <property type="match status" value="1"/>
</dbReference>
<evidence type="ECO:0000259" key="1">
    <source>
        <dbReference type="PROSITE" id="PS50878"/>
    </source>
</evidence>
<dbReference type="PANTHER" id="PTHR34047:SF10">
    <property type="entry name" value="GROUP II INTRON-ASSOCIATED OPEN READING FRAME"/>
    <property type="match status" value="1"/>
</dbReference>
<dbReference type="KEGG" id="enn:FRE64_01420"/>
<dbReference type="EC" id="2.7.7.49" evidence="2"/>
<dbReference type="Pfam" id="PF00078">
    <property type="entry name" value="RVT_1"/>
    <property type="match status" value="1"/>
</dbReference>
<dbReference type="GO" id="GO:0003676">
    <property type="term" value="F:nucleic acid binding"/>
    <property type="evidence" value="ECO:0007669"/>
    <property type="project" value="InterPro"/>
</dbReference>
<feature type="domain" description="Reverse transcriptase" evidence="1">
    <location>
        <begin position="93"/>
        <end position="324"/>
    </location>
</feature>
<dbReference type="PROSITE" id="PS50878">
    <property type="entry name" value="RT_POL"/>
    <property type="match status" value="1"/>
</dbReference>
<dbReference type="GO" id="GO:0004519">
    <property type="term" value="F:endonuclease activity"/>
    <property type="evidence" value="ECO:0007669"/>
    <property type="project" value="InterPro"/>
</dbReference>
<dbReference type="Gene3D" id="1.10.30.50">
    <property type="match status" value="1"/>
</dbReference>
<accession>A0A5B8NIE5</accession>
<evidence type="ECO:0000313" key="2">
    <source>
        <dbReference type="EMBL" id="QDZ38717.1"/>
    </source>
</evidence>